<dbReference type="Proteomes" id="UP001341444">
    <property type="component" value="Unassembled WGS sequence"/>
</dbReference>
<sequence>MSFINPISKANWEENKEPTPMKISKRTAVAECPSKRGKTHNIKFPVSQLIQMKLKTYCKQSTRILKKQGTGPLSQTMFNNRLLRFGLDHMEIIQWELVYQDTKTYMHVTPLEKEYEVEIGGPYGLSISKNLSDRKVVYLIVTSVLLWMEREGSLEKILS</sequence>
<evidence type="ECO:0000313" key="1">
    <source>
        <dbReference type="EMBL" id="MED1203537.1"/>
    </source>
</evidence>
<protein>
    <submittedName>
        <fullName evidence="1">Uncharacterized protein</fullName>
    </submittedName>
</protein>
<dbReference type="EMBL" id="JARMAB010000013">
    <property type="protein sequence ID" value="MED1203537.1"/>
    <property type="molecule type" value="Genomic_DNA"/>
</dbReference>
<accession>A0ABU6MJW9</accession>
<evidence type="ECO:0000313" key="2">
    <source>
        <dbReference type="Proteomes" id="UP001341444"/>
    </source>
</evidence>
<keyword evidence="2" id="KW-1185">Reference proteome</keyword>
<reference evidence="1 2" key="1">
    <citation type="submission" date="2023-03" db="EMBL/GenBank/DDBJ databases">
        <title>Bacillus Genome Sequencing.</title>
        <authorList>
            <person name="Dunlap C."/>
        </authorList>
    </citation>
    <scope>NUCLEOTIDE SEQUENCE [LARGE SCALE GENOMIC DNA]</scope>
    <source>
        <strain evidence="1 2">B-23453</strain>
    </source>
</reference>
<organism evidence="1 2">
    <name type="scientific">Heyndrickxia acidicola</name>
    <dbReference type="NCBI Taxonomy" id="209389"/>
    <lineage>
        <taxon>Bacteria</taxon>
        <taxon>Bacillati</taxon>
        <taxon>Bacillota</taxon>
        <taxon>Bacilli</taxon>
        <taxon>Bacillales</taxon>
        <taxon>Bacillaceae</taxon>
        <taxon>Heyndrickxia</taxon>
    </lineage>
</organism>
<gene>
    <name evidence="1" type="ORF">P4T90_10670</name>
</gene>
<name>A0ABU6MJW9_9BACI</name>
<comment type="caution">
    <text evidence="1">The sequence shown here is derived from an EMBL/GenBank/DDBJ whole genome shotgun (WGS) entry which is preliminary data.</text>
</comment>
<dbReference type="RefSeq" id="WP_066271152.1">
    <property type="nucleotide sequence ID" value="NZ_JARMAB010000013.1"/>
</dbReference>
<proteinExistence type="predicted"/>